<reference evidence="1" key="1">
    <citation type="submission" date="2020-10" db="EMBL/GenBank/DDBJ databases">
        <authorList>
            <person name="Gilroy R."/>
        </authorList>
    </citation>
    <scope>NUCLEOTIDE SEQUENCE</scope>
    <source>
        <strain evidence="1">CHK176-6737</strain>
    </source>
</reference>
<comment type="caution">
    <text evidence="1">The sequence shown here is derived from an EMBL/GenBank/DDBJ whole genome shotgun (WGS) entry which is preliminary data.</text>
</comment>
<proteinExistence type="predicted"/>
<name>A0A9D1MVV0_9FIRM</name>
<dbReference type="Proteomes" id="UP000824125">
    <property type="component" value="Unassembled WGS sequence"/>
</dbReference>
<accession>A0A9D1MVV0</accession>
<dbReference type="EMBL" id="DVNM01000043">
    <property type="protein sequence ID" value="HIU69825.1"/>
    <property type="molecule type" value="Genomic_DNA"/>
</dbReference>
<evidence type="ECO:0000313" key="1">
    <source>
        <dbReference type="EMBL" id="HIU69825.1"/>
    </source>
</evidence>
<organism evidence="1 2">
    <name type="scientific">Candidatus Scybalenecus merdavium</name>
    <dbReference type="NCBI Taxonomy" id="2840939"/>
    <lineage>
        <taxon>Bacteria</taxon>
        <taxon>Bacillati</taxon>
        <taxon>Bacillota</taxon>
        <taxon>Clostridia</taxon>
        <taxon>Eubacteriales</taxon>
        <taxon>Oscillospiraceae</taxon>
        <taxon>Oscillospiraceae incertae sedis</taxon>
        <taxon>Candidatus Scybalenecus</taxon>
    </lineage>
</organism>
<sequence length="160" mass="18032">MTDITKVHRYDLPDALCAEMQTALRPVLQNGRFETFMHSEEYTARPFEEQALLIAFYYLGLLEKRGSLPGRVAQETRMGLARSVARYAGDMRYQREMNKRQIALALPTDAMRVQLHKELNAGSPQALTTALQLLDIYSGDVFSRCQKGGQDASKGSESIQ</sequence>
<dbReference type="AlphaFoldDB" id="A0A9D1MVV0"/>
<evidence type="ECO:0000313" key="2">
    <source>
        <dbReference type="Proteomes" id="UP000824125"/>
    </source>
</evidence>
<protein>
    <submittedName>
        <fullName evidence="1">Uncharacterized protein</fullName>
    </submittedName>
</protein>
<reference evidence="1" key="2">
    <citation type="journal article" date="2021" name="PeerJ">
        <title>Extensive microbial diversity within the chicken gut microbiome revealed by metagenomics and culture.</title>
        <authorList>
            <person name="Gilroy R."/>
            <person name="Ravi A."/>
            <person name="Getino M."/>
            <person name="Pursley I."/>
            <person name="Horton D.L."/>
            <person name="Alikhan N.F."/>
            <person name="Baker D."/>
            <person name="Gharbi K."/>
            <person name="Hall N."/>
            <person name="Watson M."/>
            <person name="Adriaenssens E.M."/>
            <person name="Foster-Nyarko E."/>
            <person name="Jarju S."/>
            <person name="Secka A."/>
            <person name="Antonio M."/>
            <person name="Oren A."/>
            <person name="Chaudhuri R.R."/>
            <person name="La Ragione R."/>
            <person name="Hildebrand F."/>
            <person name="Pallen M.J."/>
        </authorList>
    </citation>
    <scope>NUCLEOTIDE SEQUENCE</scope>
    <source>
        <strain evidence="1">CHK176-6737</strain>
    </source>
</reference>
<gene>
    <name evidence="1" type="ORF">IAD23_07715</name>
</gene>